<dbReference type="AlphaFoldDB" id="A0A7R8UTI1"/>
<dbReference type="InParanoid" id="A0A7R8UTI1"/>
<feature type="region of interest" description="Disordered" evidence="1">
    <location>
        <begin position="146"/>
        <end position="182"/>
    </location>
</feature>
<feature type="compositionally biased region" description="Low complexity" evidence="1">
    <location>
        <begin position="350"/>
        <end position="363"/>
    </location>
</feature>
<evidence type="ECO:0000313" key="2">
    <source>
        <dbReference type="EMBL" id="CAD7086263.1"/>
    </source>
</evidence>
<keyword evidence="3" id="KW-1185">Reference proteome</keyword>
<evidence type="ECO:0000256" key="1">
    <source>
        <dbReference type="SAM" id="MobiDB-lite"/>
    </source>
</evidence>
<feature type="compositionally biased region" description="Polar residues" evidence="1">
    <location>
        <begin position="383"/>
        <end position="398"/>
    </location>
</feature>
<protein>
    <submittedName>
        <fullName evidence="2">Uncharacterized protein</fullName>
    </submittedName>
</protein>
<proteinExistence type="predicted"/>
<feature type="compositionally biased region" description="Low complexity" evidence="1">
    <location>
        <begin position="400"/>
        <end position="411"/>
    </location>
</feature>
<reference evidence="2 3" key="1">
    <citation type="submission" date="2020-11" db="EMBL/GenBank/DDBJ databases">
        <authorList>
            <person name="Wallbank WR R."/>
            <person name="Pardo Diaz C."/>
            <person name="Kozak K."/>
            <person name="Martin S."/>
            <person name="Jiggins C."/>
            <person name="Moest M."/>
            <person name="Warren A I."/>
            <person name="Generalovic N T."/>
            <person name="Byers J.R.P. K."/>
            <person name="Montejo-Kovacevich G."/>
            <person name="Yen C E."/>
        </authorList>
    </citation>
    <scope>NUCLEOTIDE SEQUENCE [LARGE SCALE GENOMIC DNA]</scope>
</reference>
<evidence type="ECO:0000313" key="3">
    <source>
        <dbReference type="Proteomes" id="UP000594454"/>
    </source>
</evidence>
<organism evidence="2 3">
    <name type="scientific">Hermetia illucens</name>
    <name type="common">Black soldier fly</name>
    <dbReference type="NCBI Taxonomy" id="343691"/>
    <lineage>
        <taxon>Eukaryota</taxon>
        <taxon>Metazoa</taxon>
        <taxon>Ecdysozoa</taxon>
        <taxon>Arthropoda</taxon>
        <taxon>Hexapoda</taxon>
        <taxon>Insecta</taxon>
        <taxon>Pterygota</taxon>
        <taxon>Neoptera</taxon>
        <taxon>Endopterygota</taxon>
        <taxon>Diptera</taxon>
        <taxon>Brachycera</taxon>
        <taxon>Stratiomyomorpha</taxon>
        <taxon>Stratiomyidae</taxon>
        <taxon>Hermetiinae</taxon>
        <taxon>Hermetia</taxon>
    </lineage>
</organism>
<dbReference type="Proteomes" id="UP000594454">
    <property type="component" value="Chromosome 3"/>
</dbReference>
<feature type="region of interest" description="Disordered" evidence="1">
    <location>
        <begin position="470"/>
        <end position="499"/>
    </location>
</feature>
<sequence length="520" mass="57829">MRVPVISPGIEAADPPVLKDGLRRFLEWSAQNKKLKEASKRKEEELSKIIDSDESTSGTSKVPNVVEGPSKENASKVDYRVNERFLEVAYSEKFDNLVRWFTNSPVIFSSLSYDKRVAKYLQSPAEEDSIVSSLKTNLKAMLDEFPESDDADSHSQEEDDDLPALDGVSFESDDKGEYGNDYHNEGVVQEEMSDTQSEAMGDVDLDDGIEVDMDGTNNQEKTKKGDVIDKRLVVGAERSSNYAKVPSKQECPPATQPDGVPHVPLIPVDPLFECFGQHHYPYNVVRPYCLPVDFLHPYTPLIPTLQTPQYVLHWLQFMPSVANMEVLTNELTSNLNPNASPFVSRKVANSTPSVDVVPDSTSSNQCEDPLDQKEDTSTDNHDCTPSSDTALASPSSYVRSPLQLSTSTPLPSPKSLILDLDAVITSSPHQKEEDQSRNDVIPCEALSAYIWETWNQICTENAIWFELTQKEEDSTSQSPSADSPRTETNSDETTHEWNPKVGSLIAECVKKLEALKTTTE</sequence>
<dbReference type="EMBL" id="LR899011">
    <property type="protein sequence ID" value="CAD7086263.1"/>
    <property type="molecule type" value="Genomic_DNA"/>
</dbReference>
<name>A0A7R8UTI1_HERIL</name>
<feature type="compositionally biased region" description="Basic and acidic residues" evidence="1">
    <location>
        <begin position="172"/>
        <end position="182"/>
    </location>
</feature>
<accession>A0A7R8UTI1</accession>
<feature type="compositionally biased region" description="Polar residues" evidence="1">
    <location>
        <begin position="475"/>
        <end position="487"/>
    </location>
</feature>
<feature type="region of interest" description="Disordered" evidence="1">
    <location>
        <begin position="350"/>
        <end position="411"/>
    </location>
</feature>
<gene>
    <name evidence="2" type="ORF">HERILL_LOCUS9050</name>
</gene>
<feature type="region of interest" description="Disordered" evidence="1">
    <location>
        <begin position="45"/>
        <end position="70"/>
    </location>
</feature>
<feature type="compositionally biased region" description="Basic and acidic residues" evidence="1">
    <location>
        <begin position="370"/>
        <end position="382"/>
    </location>
</feature>